<feature type="active site" evidence="10">
    <location>
        <position position="142"/>
    </location>
</feature>
<reference evidence="13 14" key="1">
    <citation type="submission" date="2024-06" db="EMBL/GenBank/DDBJ databases">
        <title>Genomic Encyclopedia of Type Strains, Phase IV (KMG-IV): sequencing the most valuable type-strain genomes for metagenomic binning, comparative biology and taxonomic classification.</title>
        <authorList>
            <person name="Goeker M."/>
        </authorList>
    </citation>
    <scope>NUCLEOTIDE SEQUENCE [LARGE SCALE GENOMIC DNA]</scope>
    <source>
        <strain evidence="13 14">DSM 19730</strain>
    </source>
</reference>
<comment type="catalytic activity">
    <reaction evidence="10">
        <text>4-CDP-2-C-methyl-D-erythritol + ATP = 4-CDP-2-C-methyl-D-erythritol 2-phosphate + ADP + H(+)</text>
        <dbReference type="Rhea" id="RHEA:18437"/>
        <dbReference type="ChEBI" id="CHEBI:15378"/>
        <dbReference type="ChEBI" id="CHEBI:30616"/>
        <dbReference type="ChEBI" id="CHEBI:57823"/>
        <dbReference type="ChEBI" id="CHEBI:57919"/>
        <dbReference type="ChEBI" id="CHEBI:456216"/>
        <dbReference type="EC" id="2.7.1.148"/>
    </reaction>
</comment>
<evidence type="ECO:0000259" key="12">
    <source>
        <dbReference type="Pfam" id="PF08544"/>
    </source>
</evidence>
<keyword evidence="6 10" id="KW-0418">Kinase</keyword>
<dbReference type="InterPro" id="IPR004424">
    <property type="entry name" value="IspE"/>
</dbReference>
<comment type="pathway">
    <text evidence="10">Isoprenoid biosynthesis; isopentenyl diphosphate biosynthesis via DXP pathway; isopentenyl diphosphate from 1-deoxy-D-xylulose 5-phosphate: step 3/6.</text>
</comment>
<keyword evidence="8 10" id="KW-0414">Isoprene biosynthesis</keyword>
<dbReference type="InterPro" id="IPR013750">
    <property type="entry name" value="GHMP_kinase_C_dom"/>
</dbReference>
<evidence type="ECO:0000313" key="13">
    <source>
        <dbReference type="EMBL" id="MET3660603.1"/>
    </source>
</evidence>
<evidence type="ECO:0000259" key="11">
    <source>
        <dbReference type="Pfam" id="PF00288"/>
    </source>
</evidence>
<dbReference type="InterPro" id="IPR014721">
    <property type="entry name" value="Ribsml_uS5_D2-typ_fold_subgr"/>
</dbReference>
<feature type="active site" evidence="10">
    <location>
        <position position="14"/>
    </location>
</feature>
<dbReference type="InterPro" id="IPR006204">
    <property type="entry name" value="GHMP_kinase_N_dom"/>
</dbReference>
<evidence type="ECO:0000256" key="8">
    <source>
        <dbReference type="ARBA" id="ARBA00023229"/>
    </source>
</evidence>
<dbReference type="PANTHER" id="PTHR43527:SF2">
    <property type="entry name" value="4-DIPHOSPHOCYTIDYL-2-C-METHYL-D-ERYTHRITOL KINASE, CHLOROPLASTIC"/>
    <property type="match status" value="1"/>
</dbReference>
<dbReference type="Gene3D" id="3.30.70.890">
    <property type="entry name" value="GHMP kinase, C-terminal domain"/>
    <property type="match status" value="1"/>
</dbReference>
<feature type="binding site" evidence="10">
    <location>
        <begin position="101"/>
        <end position="111"/>
    </location>
    <ligand>
        <name>ATP</name>
        <dbReference type="ChEBI" id="CHEBI:30616"/>
    </ligand>
</feature>
<dbReference type="GO" id="GO:0050515">
    <property type="term" value="F:4-(cytidine 5'-diphospho)-2-C-methyl-D-erythritol kinase activity"/>
    <property type="evidence" value="ECO:0007669"/>
    <property type="project" value="UniProtKB-EC"/>
</dbReference>
<dbReference type="EMBL" id="JBEPMN010000002">
    <property type="protein sequence ID" value="MET3660603.1"/>
    <property type="molecule type" value="Genomic_DNA"/>
</dbReference>
<feature type="domain" description="GHMP kinase N-terminal" evidence="11">
    <location>
        <begin position="71"/>
        <end position="147"/>
    </location>
</feature>
<evidence type="ECO:0000256" key="4">
    <source>
        <dbReference type="ARBA" id="ARBA00022679"/>
    </source>
</evidence>
<evidence type="ECO:0000256" key="10">
    <source>
        <dbReference type="HAMAP-Rule" id="MF_00061"/>
    </source>
</evidence>
<dbReference type="InterPro" id="IPR036554">
    <property type="entry name" value="GHMP_kinase_C_sf"/>
</dbReference>
<keyword evidence="4 10" id="KW-0808">Transferase</keyword>
<evidence type="ECO:0000256" key="1">
    <source>
        <dbReference type="ARBA" id="ARBA00009684"/>
    </source>
</evidence>
<sequence>MDAICALAEAAPAKINLALHVVGRRPDGYHELETLAVFTEHGDRLTLEDAPHDHFSIHGPYAGGLPVDEGNLVIRAREALRRTCGRADLPPVSIQLEKNLPIASGIGGGSSDAAATLRALARHWRLADGDALASVAPDLGADVPMCLAARPLLARGVGERIEAVAGLPQLAMVLVNPGVEVSTPQVFSALASRENPPLQPLPARFDFTSLLDWLAASRNDLEAPALAIAPVIAESLSALRSSGASLARMSGSGATCFGLYEHAQAATAAAGTIRREQPGWFVAATTTTTG</sequence>
<comment type="similarity">
    <text evidence="1 10">Belongs to the GHMP kinase family. IspE subfamily.</text>
</comment>
<name>A0ABV2KKR7_9HYPH</name>
<dbReference type="PIRSF" id="PIRSF010376">
    <property type="entry name" value="IspE"/>
    <property type="match status" value="1"/>
</dbReference>
<evidence type="ECO:0000313" key="14">
    <source>
        <dbReference type="Proteomes" id="UP001549143"/>
    </source>
</evidence>
<evidence type="ECO:0000256" key="9">
    <source>
        <dbReference type="ARBA" id="ARBA00032554"/>
    </source>
</evidence>
<comment type="function">
    <text evidence="10">Catalyzes the phosphorylation of the position 2 hydroxy group of 4-diphosphocytidyl-2C-methyl-D-erythritol.</text>
</comment>
<protein>
    <recommendedName>
        <fullName evidence="3 10">4-diphosphocytidyl-2-C-methyl-D-erythritol kinase</fullName>
        <shortName evidence="10">CMK</shortName>
        <ecNumber evidence="2 10">2.7.1.148</ecNumber>
    </recommendedName>
    <alternativeName>
        <fullName evidence="9 10">4-(cytidine-5'-diphospho)-2-C-methyl-D-erythritol kinase</fullName>
    </alternativeName>
</protein>
<dbReference type="EC" id="2.7.1.148" evidence="2 10"/>
<dbReference type="RefSeq" id="WP_354150485.1">
    <property type="nucleotide sequence ID" value="NZ_JBEPMN010000002.1"/>
</dbReference>
<dbReference type="HAMAP" id="MF_00061">
    <property type="entry name" value="IspE"/>
    <property type="match status" value="1"/>
</dbReference>
<dbReference type="NCBIfam" id="TIGR00154">
    <property type="entry name" value="ispE"/>
    <property type="match status" value="1"/>
</dbReference>
<accession>A0ABV2KKR7</accession>
<dbReference type="Gene3D" id="3.30.230.10">
    <property type="match status" value="1"/>
</dbReference>
<keyword evidence="14" id="KW-1185">Reference proteome</keyword>
<dbReference type="Pfam" id="PF08544">
    <property type="entry name" value="GHMP_kinases_C"/>
    <property type="match status" value="1"/>
</dbReference>
<dbReference type="PANTHER" id="PTHR43527">
    <property type="entry name" value="4-DIPHOSPHOCYTIDYL-2-C-METHYL-D-ERYTHRITOL KINASE, CHLOROPLASTIC"/>
    <property type="match status" value="1"/>
</dbReference>
<dbReference type="InterPro" id="IPR020568">
    <property type="entry name" value="Ribosomal_Su5_D2-typ_SF"/>
</dbReference>
<gene>
    <name evidence="10" type="primary">ispE</name>
    <name evidence="13" type="ORF">ABID44_000917</name>
</gene>
<dbReference type="SUPFAM" id="SSF55060">
    <property type="entry name" value="GHMP Kinase, C-terminal domain"/>
    <property type="match status" value="1"/>
</dbReference>
<organism evidence="13 14">
    <name type="scientific">Aquamicrobium ahrensii</name>
    <dbReference type="NCBI Taxonomy" id="469551"/>
    <lineage>
        <taxon>Bacteria</taxon>
        <taxon>Pseudomonadati</taxon>
        <taxon>Pseudomonadota</taxon>
        <taxon>Alphaproteobacteria</taxon>
        <taxon>Hyphomicrobiales</taxon>
        <taxon>Phyllobacteriaceae</taxon>
        <taxon>Aquamicrobium</taxon>
    </lineage>
</organism>
<dbReference type="NCBIfam" id="NF011202">
    <property type="entry name" value="PRK14608.1"/>
    <property type="match status" value="1"/>
</dbReference>
<evidence type="ECO:0000256" key="5">
    <source>
        <dbReference type="ARBA" id="ARBA00022741"/>
    </source>
</evidence>
<comment type="caution">
    <text evidence="13">The sequence shown here is derived from an EMBL/GenBank/DDBJ whole genome shotgun (WGS) entry which is preliminary data.</text>
</comment>
<evidence type="ECO:0000256" key="3">
    <source>
        <dbReference type="ARBA" id="ARBA00017473"/>
    </source>
</evidence>
<proteinExistence type="inferred from homology"/>
<dbReference type="SUPFAM" id="SSF54211">
    <property type="entry name" value="Ribosomal protein S5 domain 2-like"/>
    <property type="match status" value="1"/>
</dbReference>
<keyword evidence="7 10" id="KW-0067">ATP-binding</keyword>
<evidence type="ECO:0000256" key="7">
    <source>
        <dbReference type="ARBA" id="ARBA00022840"/>
    </source>
</evidence>
<evidence type="ECO:0000256" key="6">
    <source>
        <dbReference type="ARBA" id="ARBA00022777"/>
    </source>
</evidence>
<dbReference type="Proteomes" id="UP001549143">
    <property type="component" value="Unassembled WGS sequence"/>
</dbReference>
<keyword evidence="5 10" id="KW-0547">Nucleotide-binding</keyword>
<dbReference type="Pfam" id="PF00288">
    <property type="entry name" value="GHMP_kinases_N"/>
    <property type="match status" value="1"/>
</dbReference>
<evidence type="ECO:0000256" key="2">
    <source>
        <dbReference type="ARBA" id="ARBA00012052"/>
    </source>
</evidence>
<feature type="domain" description="GHMP kinase C-terminal" evidence="12">
    <location>
        <begin position="207"/>
        <end position="270"/>
    </location>
</feature>